<gene>
    <name evidence="7" type="ORF">CVV64_02715</name>
</gene>
<dbReference type="PRINTS" id="PR00300">
    <property type="entry name" value="CLPPROTEASEA"/>
</dbReference>
<dbReference type="PANTHER" id="PTHR11638:SF18">
    <property type="entry name" value="HEAT SHOCK PROTEIN 104"/>
    <property type="match status" value="1"/>
</dbReference>
<dbReference type="GO" id="GO:0005524">
    <property type="term" value="F:ATP binding"/>
    <property type="evidence" value="ECO:0007669"/>
    <property type="project" value="UniProtKB-KW"/>
</dbReference>
<dbReference type="InterPro" id="IPR003959">
    <property type="entry name" value="ATPase_AAA_core"/>
</dbReference>
<evidence type="ECO:0000259" key="5">
    <source>
        <dbReference type="SMART" id="SM00382"/>
    </source>
</evidence>
<dbReference type="InterPro" id="IPR001270">
    <property type="entry name" value="ClpA/B"/>
</dbReference>
<evidence type="ECO:0000313" key="8">
    <source>
        <dbReference type="Proteomes" id="UP000233256"/>
    </source>
</evidence>
<keyword evidence="1" id="KW-0547">Nucleotide-binding</keyword>
<feature type="domain" description="Clp ATPase C-terminal" evidence="6">
    <location>
        <begin position="379"/>
        <end position="468"/>
    </location>
</feature>
<dbReference type="PANTHER" id="PTHR11638">
    <property type="entry name" value="ATP-DEPENDENT CLP PROTEASE"/>
    <property type="match status" value="1"/>
</dbReference>
<dbReference type="GO" id="GO:0034605">
    <property type="term" value="P:cellular response to heat"/>
    <property type="evidence" value="ECO:0007669"/>
    <property type="project" value="TreeGrafter"/>
</dbReference>
<keyword evidence="3" id="KW-0143">Chaperone</keyword>
<feature type="compositionally biased region" description="Basic and acidic residues" evidence="4">
    <location>
        <begin position="469"/>
        <end position="478"/>
    </location>
</feature>
<proteinExistence type="predicted"/>
<evidence type="ECO:0000256" key="1">
    <source>
        <dbReference type="ARBA" id="ARBA00022741"/>
    </source>
</evidence>
<dbReference type="SMART" id="SM00382">
    <property type="entry name" value="AAA"/>
    <property type="match status" value="1"/>
</dbReference>
<evidence type="ECO:0000256" key="2">
    <source>
        <dbReference type="ARBA" id="ARBA00022840"/>
    </source>
</evidence>
<evidence type="ECO:0000256" key="4">
    <source>
        <dbReference type="SAM" id="MobiDB-lite"/>
    </source>
</evidence>
<dbReference type="InterPro" id="IPR019489">
    <property type="entry name" value="Clp_ATPase_C"/>
</dbReference>
<protein>
    <recommendedName>
        <fullName evidence="9">ATP-dependent Clp protease ATP-binding subunit</fullName>
    </recommendedName>
</protein>
<dbReference type="AlphaFoldDB" id="A0A2N1PTE0"/>
<feature type="domain" description="AAA+ ATPase" evidence="5">
    <location>
        <begin position="201"/>
        <end position="323"/>
    </location>
</feature>
<name>A0A2N1PTE0_9BACT</name>
<reference evidence="7 8" key="1">
    <citation type="journal article" date="2017" name="ISME J.">
        <title>Potential for microbial H2 and metal transformations associated with novel bacteria and archaea in deep terrestrial subsurface sediments.</title>
        <authorList>
            <person name="Hernsdorf A.W."/>
            <person name="Amano Y."/>
            <person name="Miyakawa K."/>
            <person name="Ise K."/>
            <person name="Suzuki Y."/>
            <person name="Anantharaman K."/>
            <person name="Probst A."/>
            <person name="Burstein D."/>
            <person name="Thomas B.C."/>
            <person name="Banfield J.F."/>
        </authorList>
    </citation>
    <scope>NUCLEOTIDE SEQUENCE [LARGE SCALE GENOMIC DNA]</scope>
    <source>
        <strain evidence="7">HGW-Wallbacteria-1</strain>
    </source>
</reference>
<evidence type="ECO:0000313" key="7">
    <source>
        <dbReference type="EMBL" id="PKK91603.1"/>
    </source>
</evidence>
<dbReference type="EMBL" id="PGXC01000002">
    <property type="protein sequence ID" value="PKK91603.1"/>
    <property type="molecule type" value="Genomic_DNA"/>
</dbReference>
<organism evidence="7 8">
    <name type="scientific">Candidatus Wallbacteria bacterium HGW-Wallbacteria-1</name>
    <dbReference type="NCBI Taxonomy" id="2013854"/>
    <lineage>
        <taxon>Bacteria</taxon>
        <taxon>Candidatus Walliibacteriota</taxon>
    </lineage>
</organism>
<dbReference type="Gene3D" id="1.10.8.60">
    <property type="match status" value="1"/>
</dbReference>
<dbReference type="SMART" id="SM01086">
    <property type="entry name" value="ClpB_D2-small"/>
    <property type="match status" value="1"/>
</dbReference>
<evidence type="ECO:0000259" key="6">
    <source>
        <dbReference type="SMART" id="SM01086"/>
    </source>
</evidence>
<dbReference type="InterPro" id="IPR050130">
    <property type="entry name" value="ClpA_ClpB"/>
</dbReference>
<dbReference type="GO" id="GO:0005737">
    <property type="term" value="C:cytoplasm"/>
    <property type="evidence" value="ECO:0007669"/>
    <property type="project" value="TreeGrafter"/>
</dbReference>
<evidence type="ECO:0008006" key="9">
    <source>
        <dbReference type="Google" id="ProtNLM"/>
    </source>
</evidence>
<feature type="compositionally biased region" description="Basic residues" evidence="4">
    <location>
        <begin position="486"/>
        <end position="502"/>
    </location>
</feature>
<comment type="caution">
    <text evidence="7">The sequence shown here is derived from an EMBL/GenBank/DDBJ whole genome shotgun (WGS) entry which is preliminary data.</text>
</comment>
<dbReference type="SUPFAM" id="SSF52540">
    <property type="entry name" value="P-loop containing nucleoside triphosphate hydrolases"/>
    <property type="match status" value="1"/>
</dbReference>
<accession>A0A2N1PTE0</accession>
<dbReference type="FunFam" id="3.40.50.300:FF:000025">
    <property type="entry name" value="ATP-dependent Clp protease subunit"/>
    <property type="match status" value="1"/>
</dbReference>
<dbReference type="InterPro" id="IPR003593">
    <property type="entry name" value="AAA+_ATPase"/>
</dbReference>
<evidence type="ECO:0000256" key="3">
    <source>
        <dbReference type="ARBA" id="ARBA00023186"/>
    </source>
</evidence>
<dbReference type="Pfam" id="PF07724">
    <property type="entry name" value="AAA_2"/>
    <property type="match status" value="1"/>
</dbReference>
<dbReference type="GO" id="GO:0016887">
    <property type="term" value="F:ATP hydrolysis activity"/>
    <property type="evidence" value="ECO:0007669"/>
    <property type="project" value="InterPro"/>
</dbReference>
<dbReference type="Gene3D" id="3.40.50.300">
    <property type="entry name" value="P-loop containing nucleotide triphosphate hydrolases"/>
    <property type="match status" value="1"/>
</dbReference>
<feature type="region of interest" description="Disordered" evidence="4">
    <location>
        <begin position="469"/>
        <end position="502"/>
    </location>
</feature>
<dbReference type="InterPro" id="IPR027417">
    <property type="entry name" value="P-loop_NTPase"/>
</dbReference>
<dbReference type="Proteomes" id="UP000233256">
    <property type="component" value="Unassembled WGS sequence"/>
</dbReference>
<dbReference type="Pfam" id="PF10431">
    <property type="entry name" value="ClpB_D2-small"/>
    <property type="match status" value="1"/>
</dbReference>
<dbReference type="CDD" id="cd19499">
    <property type="entry name" value="RecA-like_ClpB_Hsp104-like"/>
    <property type="match status" value="1"/>
</dbReference>
<sequence length="502" mass="56671">MKCAAGVSCWRKAYSSPISTSGPTSACRTLWRFQMSEKAQMKIKFCEALDRFIEIRVLEQEDINKLFKNLKTTDKKSYKRLIINSVVVNYLDEIAPLIFGDNNYSLFGEIAEQEIYNLCIKVNPDLDIKKVTITVESDEDARDALFPLFDGDEKQEVAMADKLLNMEELLRKRIVGQDMALSKVSLAIRKAHVGLRNPDRPIGVFLFCGPTGVGKTEFAKALTEFLFGDENELIRIDCSEYAQSHEYAKLIGAPPGYIGHKDGGFLTETVGKKPHSVVLFDEIEKASDKVHNLLLQIFDAGHITDNKGTKISFKNAIVILTSNVGVEGVSEFEKAIGFGDKKSHVDQNFKDKEMLKSLEKAFRPEFLNRVDEIINFRSLLREDNIQIIDIMLAEVVKRLEKLKMELRITDALKDFLVDNGTDERMGARPLKRAIYRYVEGVISEDILEKRFETGDVIIPVIEETKVSYVKEGDQKEEQASAEAKPAKGKKKSPQKAAKPKSK</sequence>
<keyword evidence="2" id="KW-0067">ATP-binding</keyword>